<dbReference type="Gene3D" id="1.10.10.10">
    <property type="entry name" value="Winged helix-like DNA-binding domain superfamily/Winged helix DNA-binding domain"/>
    <property type="match status" value="1"/>
</dbReference>
<name>A0A2M9Z6R4_9LEPT</name>
<dbReference type="EMBL" id="NPDT01000013">
    <property type="protein sequence ID" value="PJZ64116.1"/>
    <property type="molecule type" value="Genomic_DNA"/>
</dbReference>
<dbReference type="InterPro" id="IPR036388">
    <property type="entry name" value="WH-like_DNA-bd_sf"/>
</dbReference>
<proteinExistence type="predicted"/>
<gene>
    <name evidence="1" type="ORF">CH371_19830</name>
</gene>
<comment type="caution">
    <text evidence="1">The sequence shown here is derived from an EMBL/GenBank/DDBJ whole genome shotgun (WGS) entry which is preliminary data.</text>
</comment>
<protein>
    <submittedName>
        <fullName evidence="1">Uncharacterized protein</fullName>
    </submittedName>
</protein>
<organism evidence="1 2">
    <name type="scientific">Leptospira wolffii</name>
    <dbReference type="NCBI Taxonomy" id="409998"/>
    <lineage>
        <taxon>Bacteria</taxon>
        <taxon>Pseudomonadati</taxon>
        <taxon>Spirochaetota</taxon>
        <taxon>Spirochaetia</taxon>
        <taxon>Leptospirales</taxon>
        <taxon>Leptospiraceae</taxon>
        <taxon>Leptospira</taxon>
    </lineage>
</organism>
<dbReference type="AlphaFoldDB" id="A0A2M9Z6R4"/>
<reference evidence="1 2" key="1">
    <citation type="submission" date="2017-07" db="EMBL/GenBank/DDBJ databases">
        <title>Leptospira spp. isolated from tropical soils.</title>
        <authorList>
            <person name="Thibeaux R."/>
            <person name="Iraola G."/>
            <person name="Ferres I."/>
            <person name="Bierque E."/>
            <person name="Girault D."/>
            <person name="Soupe-Gilbert M.-E."/>
            <person name="Picardeau M."/>
            <person name="Goarant C."/>
        </authorList>
    </citation>
    <scope>NUCLEOTIDE SEQUENCE [LARGE SCALE GENOMIC DNA]</scope>
    <source>
        <strain evidence="1 2">FH2-C-A2</strain>
    </source>
</reference>
<accession>A0A2M9Z6R4</accession>
<sequence length="76" mass="8751">MIRPHKHLDLESNVLTVSKKILDRLISNQVLTLGEIMQEVKIDNRLVFQSLSFLFLLGLVSYEEEIDSIVLANEIK</sequence>
<evidence type="ECO:0000313" key="1">
    <source>
        <dbReference type="EMBL" id="PJZ64116.1"/>
    </source>
</evidence>
<evidence type="ECO:0000313" key="2">
    <source>
        <dbReference type="Proteomes" id="UP000231912"/>
    </source>
</evidence>
<dbReference type="Pfam" id="PF20295">
    <property type="entry name" value="MC8"/>
    <property type="match status" value="1"/>
</dbReference>
<dbReference type="InterPro" id="IPR046895">
    <property type="entry name" value="ABC-3C_MC8"/>
</dbReference>
<dbReference type="Proteomes" id="UP000231912">
    <property type="component" value="Unassembled WGS sequence"/>
</dbReference>
<dbReference type="RefSeq" id="WP_100760407.1">
    <property type="nucleotide sequence ID" value="NZ_NPDT01000013.1"/>
</dbReference>